<feature type="transmembrane region" description="Helical" evidence="1">
    <location>
        <begin position="82"/>
        <end position="103"/>
    </location>
</feature>
<sequence>MGRTPLRCIGRSPWGRQLKRTSPVPILWAAFGAAVGSTVIELLLWSISGDDAIRNLFRDARLTAAIVMGRSVLGPSAGFDPIVMGVATLVHAALSLAYAAVLAKVVRNMSPGAALLAGGAFGLILYGINLHAFTAIFPWFIPVRGAITLVAHLVFGVTAAAVFHVVERSVRR</sequence>
<organism evidence="2 3">
    <name type="scientific">Burkholderia stabilis</name>
    <dbReference type="NCBI Taxonomy" id="95485"/>
    <lineage>
        <taxon>Bacteria</taxon>
        <taxon>Pseudomonadati</taxon>
        <taxon>Pseudomonadota</taxon>
        <taxon>Betaproteobacteria</taxon>
        <taxon>Burkholderiales</taxon>
        <taxon>Burkholderiaceae</taxon>
        <taxon>Burkholderia</taxon>
        <taxon>Burkholderia cepacia complex</taxon>
    </lineage>
</organism>
<evidence type="ECO:0000313" key="2">
    <source>
        <dbReference type="EMBL" id="BAX64045.1"/>
    </source>
</evidence>
<keyword evidence="1" id="KW-0812">Transmembrane</keyword>
<keyword evidence="1" id="KW-1133">Transmembrane helix</keyword>
<keyword evidence="1" id="KW-0472">Membrane</keyword>
<protein>
    <submittedName>
        <fullName evidence="2">Sodium:proline symporter</fullName>
    </submittedName>
</protein>
<accession>A0A1Y1BW65</accession>
<feature type="transmembrane region" description="Helical" evidence="1">
    <location>
        <begin position="115"/>
        <end position="140"/>
    </location>
</feature>
<proteinExistence type="predicted"/>
<evidence type="ECO:0000313" key="3">
    <source>
        <dbReference type="Proteomes" id="UP000218432"/>
    </source>
</evidence>
<dbReference type="EMBL" id="AP018113">
    <property type="protein sequence ID" value="BAX64045.1"/>
    <property type="molecule type" value="Genomic_DNA"/>
</dbReference>
<name>A0A1Y1BW65_9BURK</name>
<reference evidence="2 3" key="1">
    <citation type="journal article" date="2017" name="Genome Announc.">
        <title>Complete Genome Sequence of Burkholderia stabilis FERMP-21014.</title>
        <authorList>
            <person name="Konishi K."/>
            <person name="Kumagai T."/>
            <person name="Sakasegawa S."/>
            <person name="Tamura T."/>
        </authorList>
    </citation>
    <scope>NUCLEOTIDE SEQUENCE [LARGE SCALE GENOMIC DNA]</scope>
    <source>
        <strain evidence="2 3">FERMP-21014</strain>
    </source>
</reference>
<feature type="transmembrane region" description="Helical" evidence="1">
    <location>
        <begin position="146"/>
        <end position="166"/>
    </location>
</feature>
<gene>
    <name evidence="2" type="ORF">BSFP_069180</name>
</gene>
<dbReference type="Proteomes" id="UP000218432">
    <property type="component" value="Chromosome 3"/>
</dbReference>
<evidence type="ECO:0000256" key="1">
    <source>
        <dbReference type="SAM" id="Phobius"/>
    </source>
</evidence>
<feature type="transmembrane region" description="Helical" evidence="1">
    <location>
        <begin position="26"/>
        <end position="47"/>
    </location>
</feature>
<dbReference type="AlphaFoldDB" id="A0A1Y1BW65"/>